<dbReference type="PANTHER" id="PTHR43421:SF1">
    <property type="entry name" value="METALLOPROTEASE PMBA"/>
    <property type="match status" value="1"/>
</dbReference>
<name>A0A7C5UYI1_9CREN</name>
<dbReference type="InterPro" id="IPR047657">
    <property type="entry name" value="PmbA"/>
</dbReference>
<accession>A0A7C5UYI1</accession>
<feature type="domain" description="Metalloprotease TldD/E C-terminal" evidence="1">
    <location>
        <begin position="6"/>
        <end position="106"/>
    </location>
</feature>
<evidence type="ECO:0000259" key="1">
    <source>
        <dbReference type="Pfam" id="PF19289"/>
    </source>
</evidence>
<dbReference type="GO" id="GO:0006508">
    <property type="term" value="P:proteolysis"/>
    <property type="evidence" value="ECO:0007669"/>
    <property type="project" value="InterPro"/>
</dbReference>
<dbReference type="SUPFAM" id="SSF111283">
    <property type="entry name" value="Putative modulator of DNA gyrase, PmbA/TldD"/>
    <property type="match status" value="1"/>
</dbReference>
<dbReference type="InterPro" id="IPR036059">
    <property type="entry name" value="TldD/PmbA_sf"/>
</dbReference>
<dbReference type="EMBL" id="DRUB01000195">
    <property type="protein sequence ID" value="HHR97104.1"/>
    <property type="molecule type" value="Genomic_DNA"/>
</dbReference>
<dbReference type="GO" id="GO:0008237">
    <property type="term" value="F:metallopeptidase activity"/>
    <property type="evidence" value="ECO:0007669"/>
    <property type="project" value="InterPro"/>
</dbReference>
<organism evidence="2">
    <name type="scientific">Ignisphaera aggregans</name>
    <dbReference type="NCBI Taxonomy" id="334771"/>
    <lineage>
        <taxon>Archaea</taxon>
        <taxon>Thermoproteota</taxon>
        <taxon>Thermoprotei</taxon>
        <taxon>Desulfurococcales</taxon>
        <taxon>Desulfurococcaceae</taxon>
        <taxon>Ignisphaera</taxon>
    </lineage>
</organism>
<sequence>MLQTSVVLPGTESIDSISRDIKKGIIIYNTIGEWLSNPVNGYLNATITNGIYIENGEEKHAVKGIVISGNIYEMLGRNLITISKEYEHIGSILAPSTLVEKISVAGK</sequence>
<reference evidence="2" key="1">
    <citation type="journal article" date="2020" name="mSystems">
        <title>Genome- and Community-Level Interaction Insights into Carbon Utilization and Element Cycling Functions of Hydrothermarchaeota in Hydrothermal Sediment.</title>
        <authorList>
            <person name="Zhou Z."/>
            <person name="Liu Y."/>
            <person name="Xu W."/>
            <person name="Pan J."/>
            <person name="Luo Z.H."/>
            <person name="Li M."/>
        </authorList>
    </citation>
    <scope>NUCLEOTIDE SEQUENCE [LARGE SCALE GENOMIC DNA]</scope>
    <source>
        <strain evidence="2">SpSt-1</strain>
    </source>
</reference>
<proteinExistence type="predicted"/>
<dbReference type="PANTHER" id="PTHR43421">
    <property type="entry name" value="METALLOPROTEASE PMBA"/>
    <property type="match status" value="1"/>
</dbReference>
<dbReference type="InterPro" id="IPR045569">
    <property type="entry name" value="Metalloprtase-TldD/E_C"/>
</dbReference>
<dbReference type="Pfam" id="PF19289">
    <property type="entry name" value="PmbA_TldD_3rd"/>
    <property type="match status" value="1"/>
</dbReference>
<gene>
    <name evidence="2" type="ORF">ENL47_10015</name>
</gene>
<dbReference type="GO" id="GO:0005829">
    <property type="term" value="C:cytosol"/>
    <property type="evidence" value="ECO:0007669"/>
    <property type="project" value="TreeGrafter"/>
</dbReference>
<dbReference type="AlphaFoldDB" id="A0A7C5UYI1"/>
<protein>
    <recommendedName>
        <fullName evidence="1">Metalloprotease TldD/E C-terminal domain-containing protein</fullName>
    </recommendedName>
</protein>
<comment type="caution">
    <text evidence="2">The sequence shown here is derived from an EMBL/GenBank/DDBJ whole genome shotgun (WGS) entry which is preliminary data.</text>
</comment>
<evidence type="ECO:0000313" key="2">
    <source>
        <dbReference type="EMBL" id="HHR97104.1"/>
    </source>
</evidence>